<feature type="domain" description="CCHC-type" evidence="2">
    <location>
        <begin position="300"/>
        <end position="314"/>
    </location>
</feature>
<dbReference type="InterPro" id="IPR040256">
    <property type="entry name" value="At4g02000-like"/>
</dbReference>
<reference evidence="3" key="1">
    <citation type="submission" date="2021-01" db="EMBL/GenBank/DDBJ databases">
        <authorList>
            <consortium name="Genoscope - CEA"/>
            <person name="William W."/>
        </authorList>
    </citation>
    <scope>NUCLEOTIDE SEQUENCE</scope>
</reference>
<dbReference type="PANTHER" id="PTHR31286">
    <property type="entry name" value="GLYCINE-RICH CELL WALL STRUCTURAL PROTEIN 1.8-LIKE"/>
    <property type="match status" value="1"/>
</dbReference>
<dbReference type="AlphaFoldDB" id="A0A816R7K6"/>
<proteinExistence type="predicted"/>
<keyword evidence="1" id="KW-0479">Metal-binding</keyword>
<evidence type="ECO:0000256" key="1">
    <source>
        <dbReference type="PROSITE-ProRule" id="PRU00047"/>
    </source>
</evidence>
<dbReference type="PROSITE" id="PS50158">
    <property type="entry name" value="ZF_CCHC"/>
    <property type="match status" value="1"/>
</dbReference>
<dbReference type="Proteomes" id="UP001295469">
    <property type="component" value="Chromosome C01"/>
</dbReference>
<sequence>MISSSSKPQGLVEALTESTVLVHGIEEITVTTSPATVSPVKSCLPSLVTLSNPSSTALGENQMQLETAVVEANKAVVDKDIVPGHGSNHLPALKGAWVKKLNVATSSHQCSGTSGVDPVLWPSLAVSSRSQTQVGVPLVNHNPPRMEDDARFPWAAKMNPSSRNLYRATEPEYLEDGTPKVTIPKHVLGLWHVDDCLMFVAHWTPKASLAIPEIITIPVWVTLKKIPTILYSIPGISHIASGLGAPMATYKPRLDPILTDEAKILVEVELSKGFPSRIAANDENGFISMVDVDYAWLPSKCERCGQLGHKIKHCLQSATESHLVDTNLYENPSNGSLVVVETNTLLKSVQPDTSLLPSSDTTLSPPSSKFCLESSVVDIVNGADVEDLVSLATISVLENMYMSPSIICINELLSLRLWSLPQHCHSSTLPLLKPHL</sequence>
<organism evidence="3">
    <name type="scientific">Brassica napus</name>
    <name type="common">Rape</name>
    <dbReference type="NCBI Taxonomy" id="3708"/>
    <lineage>
        <taxon>Eukaryota</taxon>
        <taxon>Viridiplantae</taxon>
        <taxon>Streptophyta</taxon>
        <taxon>Embryophyta</taxon>
        <taxon>Tracheophyta</taxon>
        <taxon>Spermatophyta</taxon>
        <taxon>Magnoliopsida</taxon>
        <taxon>eudicotyledons</taxon>
        <taxon>Gunneridae</taxon>
        <taxon>Pentapetalae</taxon>
        <taxon>rosids</taxon>
        <taxon>malvids</taxon>
        <taxon>Brassicales</taxon>
        <taxon>Brassicaceae</taxon>
        <taxon>Brassiceae</taxon>
        <taxon>Brassica</taxon>
    </lineage>
</organism>
<dbReference type="InterPro" id="IPR001878">
    <property type="entry name" value="Znf_CCHC"/>
</dbReference>
<evidence type="ECO:0000259" key="2">
    <source>
        <dbReference type="PROSITE" id="PS50158"/>
    </source>
</evidence>
<dbReference type="GO" id="GO:0008270">
    <property type="term" value="F:zinc ion binding"/>
    <property type="evidence" value="ECO:0007669"/>
    <property type="project" value="UniProtKB-KW"/>
</dbReference>
<name>A0A816R7K6_BRANA</name>
<evidence type="ECO:0000313" key="3">
    <source>
        <dbReference type="EMBL" id="CAF2070309.1"/>
    </source>
</evidence>
<gene>
    <name evidence="3" type="ORF">DARMORV10_C01P15420.1</name>
</gene>
<protein>
    <submittedName>
        <fullName evidence="3">(rape) hypothetical protein</fullName>
    </submittedName>
</protein>
<keyword evidence="1" id="KW-0862">Zinc</keyword>
<dbReference type="GO" id="GO:0003676">
    <property type="term" value="F:nucleic acid binding"/>
    <property type="evidence" value="ECO:0007669"/>
    <property type="project" value="InterPro"/>
</dbReference>
<accession>A0A816R7K6</accession>
<dbReference type="PANTHER" id="PTHR31286:SF133">
    <property type="entry name" value="TA11-LIKE NON-LTR RETROELEMENT PROTEIN-RELATED"/>
    <property type="match status" value="1"/>
</dbReference>
<dbReference type="EMBL" id="HG994365">
    <property type="protein sequence ID" value="CAF2070309.1"/>
    <property type="molecule type" value="Genomic_DNA"/>
</dbReference>
<keyword evidence="1" id="KW-0863">Zinc-finger</keyword>